<dbReference type="PANTHER" id="PTHR40619:SF3">
    <property type="entry name" value="FUNGAL STAND N-TERMINAL GOODBYE DOMAIN-CONTAINING PROTEIN"/>
    <property type="match status" value="1"/>
</dbReference>
<feature type="compositionally biased region" description="Polar residues" evidence="2">
    <location>
        <begin position="35"/>
        <end position="51"/>
    </location>
</feature>
<proteinExistence type="predicted"/>
<dbReference type="PANTHER" id="PTHR40619">
    <property type="entry name" value="FUNGAL STAND N-TERMINAL GOODBYE DOMAIN-CONTAINING PROTEIN"/>
    <property type="match status" value="1"/>
</dbReference>
<feature type="domain" description="DUF7708" evidence="3">
    <location>
        <begin position="150"/>
        <end position="289"/>
    </location>
</feature>
<dbReference type="InterPro" id="IPR056125">
    <property type="entry name" value="DUF7708"/>
</dbReference>
<dbReference type="EMBL" id="JAFEKC020000004">
    <property type="protein sequence ID" value="KAK0515058.1"/>
    <property type="molecule type" value="Genomic_DNA"/>
</dbReference>
<feature type="compositionally biased region" description="Basic and acidic residues" evidence="2">
    <location>
        <begin position="774"/>
        <end position="789"/>
    </location>
</feature>
<evidence type="ECO:0000313" key="5">
    <source>
        <dbReference type="EMBL" id="KAK0515058.1"/>
    </source>
</evidence>
<name>A0AA39R546_9LECA</name>
<evidence type="ECO:0000313" key="6">
    <source>
        <dbReference type="Proteomes" id="UP001166286"/>
    </source>
</evidence>
<feature type="region of interest" description="Disordered" evidence="2">
    <location>
        <begin position="31"/>
        <end position="65"/>
    </location>
</feature>
<feature type="compositionally biased region" description="Acidic residues" evidence="2">
    <location>
        <begin position="728"/>
        <end position="740"/>
    </location>
</feature>
<organism evidence="5 6">
    <name type="scientific">Cladonia borealis</name>
    <dbReference type="NCBI Taxonomy" id="184061"/>
    <lineage>
        <taxon>Eukaryota</taxon>
        <taxon>Fungi</taxon>
        <taxon>Dikarya</taxon>
        <taxon>Ascomycota</taxon>
        <taxon>Pezizomycotina</taxon>
        <taxon>Lecanoromycetes</taxon>
        <taxon>OSLEUM clade</taxon>
        <taxon>Lecanoromycetidae</taxon>
        <taxon>Lecanorales</taxon>
        <taxon>Lecanorineae</taxon>
        <taxon>Cladoniaceae</taxon>
        <taxon>Cladonia</taxon>
    </lineage>
</organism>
<evidence type="ECO:0000259" key="3">
    <source>
        <dbReference type="Pfam" id="PF24809"/>
    </source>
</evidence>
<protein>
    <submittedName>
        <fullName evidence="5">Uncharacterized protein</fullName>
    </submittedName>
</protein>
<feature type="region of interest" description="Disordered" evidence="2">
    <location>
        <begin position="824"/>
        <end position="877"/>
    </location>
</feature>
<evidence type="ECO:0000256" key="2">
    <source>
        <dbReference type="SAM" id="MobiDB-lite"/>
    </source>
</evidence>
<accession>A0AA39R546</accession>
<keyword evidence="1" id="KW-0677">Repeat</keyword>
<sequence>MSSSSDEESGLTLPSRLGTRISLGKRLTIARRKSTGQQPVQHSNTLAASPTTERKPREVQLKDRTRLFRSHSNTSQHDCKAQWASALVAQEPMQKSLTDLRSAVAAYESQASDQKWQELSLAQTHITADLDLANAALEKQQAKKGPLAGLDKFSTIALEYSKLFDVVLNSCPEYVSLAWGITKLLLVANINHAKVKENVETHLVSIGERLGLVNQLIYYAPTDKMVEAVALFYAHLSRFLGKALRCYTKSKLVTALEAFTFPWEVKFQRVVDLIDLQFRRIQDLSCASHFGATLQNHELLQSIWKGQQEDRDRFQQDRSTEQLRREVKEELREEMKREIFGLLESFDTKWVQRFEEMLFQQTTLVKSRDESCVSDFVDSFAPTAPSIVRPEIFLSRFVGEPESLFRFRDLAFPLLQNFDHREKYIRATKRSLTAYDYQHTMKVLRHPAMRTWLSSEESGIVWIDSQQLTKHADWMSVLVTHLIDDVARYKYVTRLRYFCHGHSQGNLVSSAAIFIQSLIFQLLLLNRKNFVMRDSKFTQQRFQDAQHDLEGLWALFLDVLVSAKATCVWIFADHVDVLRKEADSESQQNALKLLRRFNDLVERPNITVKILVTARISGPVPLSKEIADGLVLSPHHPVIHVPKGHHRSEATFVAKYSTKRSRLPEANEPKSLEALSNAVSIDDLLAESTSEEEGPLLGHNAVRESAESDPKQLEKRDEFSDSDTPSFLDEDILLSSDGDDLTSPTDFRNENQGVSLHLTEDGSSSPSSDEDEFLTEKSGHLRQDVKWELESSEEDDYREKTEVCEPSPLSPKIVVGFFEDPFGSHPGSSTSKADRHFHASDGAVSPRNSAIQITAISQEQPIKDDFLSDSESDSGFG</sequence>
<dbReference type="Pfam" id="PF24809">
    <property type="entry name" value="DUF7708"/>
    <property type="match status" value="1"/>
</dbReference>
<reference evidence="5" key="1">
    <citation type="submission" date="2023-03" db="EMBL/GenBank/DDBJ databases">
        <title>Complete genome of Cladonia borealis.</title>
        <authorList>
            <person name="Park H."/>
        </authorList>
    </citation>
    <scope>NUCLEOTIDE SEQUENCE</scope>
    <source>
        <strain evidence="5">ANT050790</strain>
    </source>
</reference>
<evidence type="ECO:0000259" key="4">
    <source>
        <dbReference type="Pfam" id="PF24883"/>
    </source>
</evidence>
<feature type="compositionally biased region" description="Basic and acidic residues" evidence="2">
    <location>
        <begin position="52"/>
        <end position="65"/>
    </location>
</feature>
<dbReference type="AlphaFoldDB" id="A0AA39R546"/>
<feature type="compositionally biased region" description="Polar residues" evidence="2">
    <location>
        <begin position="846"/>
        <end position="860"/>
    </location>
</feature>
<keyword evidence="6" id="KW-1185">Reference proteome</keyword>
<dbReference type="InterPro" id="IPR056884">
    <property type="entry name" value="NPHP3-like_N"/>
</dbReference>
<feature type="domain" description="Nephrocystin 3-like N-terminal" evidence="4">
    <location>
        <begin position="443"/>
        <end position="615"/>
    </location>
</feature>
<feature type="region of interest" description="Disordered" evidence="2">
    <location>
        <begin position="688"/>
        <end position="805"/>
    </location>
</feature>
<evidence type="ECO:0000256" key="1">
    <source>
        <dbReference type="ARBA" id="ARBA00022737"/>
    </source>
</evidence>
<comment type="caution">
    <text evidence="5">The sequence shown here is derived from an EMBL/GenBank/DDBJ whole genome shotgun (WGS) entry which is preliminary data.</text>
</comment>
<dbReference type="Proteomes" id="UP001166286">
    <property type="component" value="Unassembled WGS sequence"/>
</dbReference>
<feature type="compositionally biased region" description="Polar residues" evidence="2">
    <location>
        <begin position="742"/>
        <end position="754"/>
    </location>
</feature>
<dbReference type="Pfam" id="PF24883">
    <property type="entry name" value="NPHP3_N"/>
    <property type="match status" value="1"/>
</dbReference>
<feature type="compositionally biased region" description="Acidic residues" evidence="2">
    <location>
        <begin position="867"/>
        <end position="877"/>
    </location>
</feature>
<gene>
    <name evidence="5" type="ORF">JMJ35_002437</name>
</gene>
<feature type="compositionally biased region" description="Basic and acidic residues" evidence="2">
    <location>
        <begin position="701"/>
        <end position="719"/>
    </location>
</feature>